<dbReference type="OrthoDB" id="630895at2759"/>
<dbReference type="AlphaFoldDB" id="A0A8K0HS31"/>
<dbReference type="Proteomes" id="UP000796880">
    <property type="component" value="Unassembled WGS sequence"/>
</dbReference>
<dbReference type="GO" id="GO:0016747">
    <property type="term" value="F:acyltransferase activity, transferring groups other than amino-acyl groups"/>
    <property type="evidence" value="ECO:0007669"/>
    <property type="project" value="InterPro"/>
</dbReference>
<organism evidence="2 3">
    <name type="scientific">Rhamnella rubrinervis</name>
    <dbReference type="NCBI Taxonomy" id="2594499"/>
    <lineage>
        <taxon>Eukaryota</taxon>
        <taxon>Viridiplantae</taxon>
        <taxon>Streptophyta</taxon>
        <taxon>Embryophyta</taxon>
        <taxon>Tracheophyta</taxon>
        <taxon>Spermatophyta</taxon>
        <taxon>Magnoliopsida</taxon>
        <taxon>eudicotyledons</taxon>
        <taxon>Gunneridae</taxon>
        <taxon>Pentapetalae</taxon>
        <taxon>rosids</taxon>
        <taxon>fabids</taxon>
        <taxon>Rosales</taxon>
        <taxon>Rhamnaceae</taxon>
        <taxon>rhamnoid group</taxon>
        <taxon>Rhamneae</taxon>
        <taxon>Rhamnella</taxon>
    </lineage>
</organism>
<evidence type="ECO:0000313" key="3">
    <source>
        <dbReference type="Proteomes" id="UP000796880"/>
    </source>
</evidence>
<dbReference type="PROSITE" id="PS51186">
    <property type="entry name" value="GNAT"/>
    <property type="match status" value="1"/>
</dbReference>
<evidence type="ECO:0000259" key="1">
    <source>
        <dbReference type="PROSITE" id="PS51186"/>
    </source>
</evidence>
<gene>
    <name evidence="2" type="ORF">FNV43_RR01770</name>
</gene>
<dbReference type="PANTHER" id="PTHR46067:SF24">
    <property type="entry name" value="ACYL-COA N-ACYLTRANSFERASES (NAT) SUPERFAMILY PROTEIN"/>
    <property type="match status" value="1"/>
</dbReference>
<sequence>MPTKLKVRDLKKIEEDEWDEEKLQTLFVADTIKAILRIKWPKVTCNDKLIWIGNKTSIFSVKESYLASFCGEFELNSNGFREKLWKASLHERLKIFLWRMTVGIISVNQVIFNRTERKNLDCPLCGSSLLIDNGGRNRSGGDLSVFLASPDARVIGGGVGGIPVRHMEITLRPYQLSDVEDFMDWCDDKVVALSWLSHYSTKQEAATYIKEVAMPHPWYRAICLDGRPVGFVGFAPGSGDYRCKGSISYALGSKFWGQGITTRAVKMAIPCVFKEFPDIERLEGFADVDNIASQKVLEKAGFLKEGVFKKYIIFKGRVADVVMHSILRNHE</sequence>
<dbReference type="Gene3D" id="3.40.630.30">
    <property type="match status" value="1"/>
</dbReference>
<name>A0A8K0HS31_9ROSA</name>
<dbReference type="PANTHER" id="PTHR46067">
    <property type="entry name" value="ACYL-COA N-ACYLTRANSFERASES (NAT) SUPERFAMILY PROTEIN"/>
    <property type="match status" value="1"/>
</dbReference>
<feature type="domain" description="N-acetyltransferase" evidence="1">
    <location>
        <begin position="169"/>
        <end position="328"/>
    </location>
</feature>
<dbReference type="Pfam" id="PF13302">
    <property type="entry name" value="Acetyltransf_3"/>
    <property type="match status" value="1"/>
</dbReference>
<protein>
    <recommendedName>
        <fullName evidence="1">N-acetyltransferase domain-containing protein</fullName>
    </recommendedName>
</protein>
<proteinExistence type="predicted"/>
<comment type="caution">
    <text evidence="2">The sequence shown here is derived from an EMBL/GenBank/DDBJ whole genome shotgun (WGS) entry which is preliminary data.</text>
</comment>
<dbReference type="SUPFAM" id="SSF55729">
    <property type="entry name" value="Acyl-CoA N-acyltransferases (Nat)"/>
    <property type="match status" value="1"/>
</dbReference>
<dbReference type="EMBL" id="VOIH02000001">
    <property type="protein sequence ID" value="KAF3457113.1"/>
    <property type="molecule type" value="Genomic_DNA"/>
</dbReference>
<evidence type="ECO:0000313" key="2">
    <source>
        <dbReference type="EMBL" id="KAF3457113.1"/>
    </source>
</evidence>
<dbReference type="InterPro" id="IPR016181">
    <property type="entry name" value="Acyl_CoA_acyltransferase"/>
</dbReference>
<reference evidence="2" key="1">
    <citation type="submission" date="2020-03" db="EMBL/GenBank/DDBJ databases">
        <title>A high-quality chromosome-level genome assembly of a woody plant with both climbing and erect habits, Rhamnella rubrinervis.</title>
        <authorList>
            <person name="Lu Z."/>
            <person name="Yang Y."/>
            <person name="Zhu X."/>
            <person name="Sun Y."/>
        </authorList>
    </citation>
    <scope>NUCLEOTIDE SEQUENCE</scope>
    <source>
        <strain evidence="2">BYM</strain>
        <tissue evidence="2">Leaf</tissue>
    </source>
</reference>
<keyword evidence="3" id="KW-1185">Reference proteome</keyword>
<accession>A0A8K0HS31</accession>
<dbReference type="InterPro" id="IPR000182">
    <property type="entry name" value="GNAT_dom"/>
</dbReference>